<evidence type="ECO:0000256" key="2">
    <source>
        <dbReference type="ARBA" id="ARBA00012438"/>
    </source>
</evidence>
<feature type="domain" description="PAC" evidence="9">
    <location>
        <begin position="254"/>
        <end position="308"/>
    </location>
</feature>
<accession>A0ABD5NS96</accession>
<dbReference type="Pfam" id="PF15915">
    <property type="entry name" value="BAT"/>
    <property type="match status" value="1"/>
</dbReference>
<dbReference type="NCBIfam" id="TIGR00229">
    <property type="entry name" value="sensory_box"/>
    <property type="match status" value="3"/>
</dbReference>
<evidence type="ECO:0000256" key="3">
    <source>
        <dbReference type="ARBA" id="ARBA00022553"/>
    </source>
</evidence>
<dbReference type="SMART" id="SM00086">
    <property type="entry name" value="PAC"/>
    <property type="match status" value="3"/>
</dbReference>
<keyword evidence="4" id="KW-0808">Transferase</keyword>
<dbReference type="Pfam" id="PF13185">
    <property type="entry name" value="GAF_2"/>
    <property type="match status" value="1"/>
</dbReference>
<sequence length="815" mass="90632">MCTPRRRTRAECEEYGFDGDHWSAEWVAAYVDRRFDASITLSTARKYLYSTVTGNSNGSDAYTSLFESLSDGLLVTDVRSGEVLDVNPACLELLGYARDALLGSKIDRIVAGDSAGTLARARDRRRVGDSDSIQCKCKLRRADGTSLPADLQLTTVTVDGTESGLYRVRDISEQEERTLRREWNLITTLFEAFPEPVVHVEFVDERPIVLAVNEAFSETFGFEEAAIVNENLNEAIVPGYEPDLGPIDDRERRRPVEKEVKRVTDEGERDFLFRSLPLHDQQDAERVESIGVYVDITERQETQRKLEEVNTRLQLALEATDTGVWEWNADTAEVVWDDASERLYGFEPGEFSNSCETFLDRVHPTDRPTVEAAMASASDGEETIDVDFRVQSIDGPLRWIRARGVSTGDDRARVLGIQTDVTDRKRHERELERERALNRGVQKALITSHRRSELERAIVEQLLQQGYGLAWIAERVEDRLEPRIASGDEGLLDRFDRSVSADGLQREPCLDASRSGEATFIQDVSALPDRAWSAAAEEAGFRSCAGIPLTYNDVAYGMLGVYHDRAGWFTENERRLLGDLADNVAFAVHSLETERALASDHTEEVSLTVNSDAYYLVSVARNGGFEACDRVRVRGTIQRGTASVLQYLTVEGGSNGAVRDALAEHPHVSDVSVVDPDEPSRFQVVVGESVPEAVLASRGATVHSTVIDPDGATITLEAPAKKAVRTIVEAIEDRFENVSVRSVGTTAAADAATWAEALTEKQATALKAAYHRGYFEQPRRSSATEVGESLGISHSTFLQHLRAAQRKTFERRFER</sequence>
<comment type="caution">
    <text evidence="10">The sequence shown here is derived from an EMBL/GenBank/DDBJ whole genome shotgun (WGS) entry which is preliminary data.</text>
</comment>
<dbReference type="SMART" id="SM00065">
    <property type="entry name" value="GAF"/>
    <property type="match status" value="1"/>
</dbReference>
<dbReference type="Gene3D" id="3.30.450.20">
    <property type="entry name" value="PAS domain"/>
    <property type="match status" value="3"/>
</dbReference>
<keyword evidence="6" id="KW-0805">Transcription regulation</keyword>
<keyword evidence="5" id="KW-0418">Kinase</keyword>
<evidence type="ECO:0000259" key="9">
    <source>
        <dbReference type="PROSITE" id="PS50113"/>
    </source>
</evidence>
<evidence type="ECO:0000256" key="5">
    <source>
        <dbReference type="ARBA" id="ARBA00022777"/>
    </source>
</evidence>
<dbReference type="InterPro" id="IPR029016">
    <property type="entry name" value="GAF-like_dom_sf"/>
</dbReference>
<name>A0ABD5NS96_9EURY</name>
<evidence type="ECO:0000259" key="8">
    <source>
        <dbReference type="PROSITE" id="PS50112"/>
    </source>
</evidence>
<dbReference type="Proteomes" id="UP001595846">
    <property type="component" value="Unassembled WGS sequence"/>
</dbReference>
<dbReference type="InterPro" id="IPR035965">
    <property type="entry name" value="PAS-like_dom_sf"/>
</dbReference>
<dbReference type="Pfam" id="PF04967">
    <property type="entry name" value="HTH_10"/>
    <property type="match status" value="1"/>
</dbReference>
<dbReference type="Pfam" id="PF13426">
    <property type="entry name" value="PAS_9"/>
    <property type="match status" value="2"/>
</dbReference>
<dbReference type="PANTHER" id="PTHR43304:SF1">
    <property type="entry name" value="PAC DOMAIN-CONTAINING PROTEIN"/>
    <property type="match status" value="1"/>
</dbReference>
<dbReference type="PROSITE" id="PS50112">
    <property type="entry name" value="PAS"/>
    <property type="match status" value="2"/>
</dbReference>
<dbReference type="RefSeq" id="WP_343217315.1">
    <property type="nucleotide sequence ID" value="NZ_CP101824.1"/>
</dbReference>
<feature type="domain" description="PAC" evidence="9">
    <location>
        <begin position="384"/>
        <end position="433"/>
    </location>
</feature>
<dbReference type="SMART" id="SM00091">
    <property type="entry name" value="PAS"/>
    <property type="match status" value="3"/>
</dbReference>
<keyword evidence="7" id="KW-0804">Transcription</keyword>
<dbReference type="EC" id="2.7.13.3" evidence="2"/>
<dbReference type="CDD" id="cd00130">
    <property type="entry name" value="PAS"/>
    <property type="match status" value="3"/>
</dbReference>
<dbReference type="Pfam" id="PF08447">
    <property type="entry name" value="PAS_3"/>
    <property type="match status" value="1"/>
</dbReference>
<evidence type="ECO:0000313" key="11">
    <source>
        <dbReference type="Proteomes" id="UP001595846"/>
    </source>
</evidence>
<dbReference type="InterPro" id="IPR013655">
    <property type="entry name" value="PAS_fold_3"/>
</dbReference>
<dbReference type="InterPro" id="IPR007050">
    <property type="entry name" value="HTH_bacterioopsin"/>
</dbReference>
<feature type="domain" description="PAS" evidence="8">
    <location>
        <begin position="309"/>
        <end position="381"/>
    </location>
</feature>
<dbReference type="SUPFAM" id="SSF55781">
    <property type="entry name" value="GAF domain-like"/>
    <property type="match status" value="1"/>
</dbReference>
<dbReference type="InterPro" id="IPR003018">
    <property type="entry name" value="GAF"/>
</dbReference>
<evidence type="ECO:0000256" key="4">
    <source>
        <dbReference type="ARBA" id="ARBA00022679"/>
    </source>
</evidence>
<dbReference type="PANTHER" id="PTHR43304">
    <property type="entry name" value="PHYTOCHROME-LIKE PROTEIN CPH1"/>
    <property type="match status" value="1"/>
</dbReference>
<comment type="catalytic activity">
    <reaction evidence="1">
        <text>ATP + protein L-histidine = ADP + protein N-phospho-L-histidine.</text>
        <dbReference type="EC" id="2.7.13.3"/>
    </reaction>
</comment>
<protein>
    <recommendedName>
        <fullName evidence="2">histidine kinase</fullName>
        <ecNumber evidence="2">2.7.13.3</ecNumber>
    </recommendedName>
</protein>
<dbReference type="PROSITE" id="PS50113">
    <property type="entry name" value="PAC"/>
    <property type="match status" value="2"/>
</dbReference>
<proteinExistence type="predicted"/>
<gene>
    <name evidence="10" type="ORF">ACFOUR_15540</name>
</gene>
<dbReference type="InterPro" id="IPR031803">
    <property type="entry name" value="BAT_GAF/HTH-assoc"/>
</dbReference>
<evidence type="ECO:0000256" key="1">
    <source>
        <dbReference type="ARBA" id="ARBA00000085"/>
    </source>
</evidence>
<evidence type="ECO:0000256" key="7">
    <source>
        <dbReference type="ARBA" id="ARBA00023163"/>
    </source>
</evidence>
<dbReference type="SUPFAM" id="SSF55785">
    <property type="entry name" value="PYP-like sensor domain (PAS domain)"/>
    <property type="match status" value="3"/>
</dbReference>
<organism evidence="10 11">
    <name type="scientific">Halovivax cerinus</name>
    <dbReference type="NCBI Taxonomy" id="1487865"/>
    <lineage>
        <taxon>Archaea</taxon>
        <taxon>Methanobacteriati</taxon>
        <taxon>Methanobacteriota</taxon>
        <taxon>Stenosarchaea group</taxon>
        <taxon>Halobacteria</taxon>
        <taxon>Halobacteriales</taxon>
        <taxon>Natrialbaceae</taxon>
        <taxon>Halovivax</taxon>
    </lineage>
</organism>
<dbReference type="InterPro" id="IPR052162">
    <property type="entry name" value="Sensor_kinase/Photoreceptor"/>
</dbReference>
<keyword evidence="3" id="KW-0597">Phosphoprotein</keyword>
<dbReference type="GO" id="GO:0004673">
    <property type="term" value="F:protein histidine kinase activity"/>
    <property type="evidence" value="ECO:0007669"/>
    <property type="project" value="UniProtKB-EC"/>
</dbReference>
<dbReference type="GeneID" id="73902401"/>
<dbReference type="InterPro" id="IPR000700">
    <property type="entry name" value="PAS-assoc_C"/>
</dbReference>
<dbReference type="EMBL" id="JBHSAQ010000013">
    <property type="protein sequence ID" value="MFC3959775.1"/>
    <property type="molecule type" value="Genomic_DNA"/>
</dbReference>
<dbReference type="AlphaFoldDB" id="A0ABD5NS96"/>
<reference evidence="10 11" key="1">
    <citation type="journal article" date="2019" name="Int. J. Syst. Evol. Microbiol.">
        <title>The Global Catalogue of Microorganisms (GCM) 10K type strain sequencing project: providing services to taxonomists for standard genome sequencing and annotation.</title>
        <authorList>
            <consortium name="The Broad Institute Genomics Platform"/>
            <consortium name="The Broad Institute Genome Sequencing Center for Infectious Disease"/>
            <person name="Wu L."/>
            <person name="Ma J."/>
        </authorList>
    </citation>
    <scope>NUCLEOTIDE SEQUENCE [LARGE SCALE GENOMIC DNA]</scope>
    <source>
        <strain evidence="10 11">IBRC-M 10256</strain>
    </source>
</reference>
<dbReference type="Gene3D" id="3.30.450.40">
    <property type="match status" value="1"/>
</dbReference>
<feature type="domain" description="PAS" evidence="8">
    <location>
        <begin position="58"/>
        <end position="103"/>
    </location>
</feature>
<keyword evidence="11" id="KW-1185">Reference proteome</keyword>
<evidence type="ECO:0000313" key="10">
    <source>
        <dbReference type="EMBL" id="MFC3959775.1"/>
    </source>
</evidence>
<dbReference type="InterPro" id="IPR000014">
    <property type="entry name" value="PAS"/>
</dbReference>
<evidence type="ECO:0000256" key="6">
    <source>
        <dbReference type="ARBA" id="ARBA00023015"/>
    </source>
</evidence>
<dbReference type="InterPro" id="IPR001610">
    <property type="entry name" value="PAC"/>
</dbReference>